<accession>A0ABY7E817</accession>
<reference evidence="1" key="1">
    <citation type="submission" date="2022-11" db="EMBL/GenBank/DDBJ databases">
        <title>Centuries of genome instability and evolution in soft-shell clam transmissible cancer (bioRxiv).</title>
        <authorList>
            <person name="Hart S.F.M."/>
            <person name="Yonemitsu M.A."/>
            <person name="Giersch R.M."/>
            <person name="Beal B.F."/>
            <person name="Arriagada G."/>
            <person name="Davis B.W."/>
            <person name="Ostrander E.A."/>
            <person name="Goff S.P."/>
            <person name="Metzger M.J."/>
        </authorList>
    </citation>
    <scope>NUCLEOTIDE SEQUENCE</scope>
    <source>
        <strain evidence="1">MELC-2E11</strain>
        <tissue evidence="1">Siphon/mantle</tissue>
    </source>
</reference>
<evidence type="ECO:0000313" key="2">
    <source>
        <dbReference type="Proteomes" id="UP001164746"/>
    </source>
</evidence>
<dbReference type="EMBL" id="CP111016">
    <property type="protein sequence ID" value="WAR05304.1"/>
    <property type="molecule type" value="Genomic_DNA"/>
</dbReference>
<organism evidence="1 2">
    <name type="scientific">Mya arenaria</name>
    <name type="common">Soft-shell clam</name>
    <dbReference type="NCBI Taxonomy" id="6604"/>
    <lineage>
        <taxon>Eukaryota</taxon>
        <taxon>Metazoa</taxon>
        <taxon>Spiralia</taxon>
        <taxon>Lophotrochozoa</taxon>
        <taxon>Mollusca</taxon>
        <taxon>Bivalvia</taxon>
        <taxon>Autobranchia</taxon>
        <taxon>Heteroconchia</taxon>
        <taxon>Euheterodonta</taxon>
        <taxon>Imparidentia</taxon>
        <taxon>Neoheterodontei</taxon>
        <taxon>Myida</taxon>
        <taxon>Myoidea</taxon>
        <taxon>Myidae</taxon>
        <taxon>Mya</taxon>
    </lineage>
</organism>
<dbReference type="Proteomes" id="UP001164746">
    <property type="component" value="Chromosome 5"/>
</dbReference>
<evidence type="ECO:0000313" key="1">
    <source>
        <dbReference type="EMBL" id="WAR05304.1"/>
    </source>
</evidence>
<protein>
    <submittedName>
        <fullName evidence="1">Uncharacterized protein</fullName>
    </submittedName>
</protein>
<name>A0ABY7E817_MYAAR</name>
<proteinExistence type="predicted"/>
<keyword evidence="2" id="KW-1185">Reference proteome</keyword>
<gene>
    <name evidence="1" type="ORF">MAR_020673</name>
</gene>
<sequence>METEGVQYAVVQRQAASQSIEMQQPRDDDGLAYAELDITYLQEANVKVLARRTNTPTEYADIEFCSTQKPALEDLVSHNASA</sequence>